<comment type="cofactor">
    <cofactor evidence="1 6">
        <name>heme</name>
        <dbReference type="ChEBI" id="CHEBI:30413"/>
    </cofactor>
</comment>
<evidence type="ECO:0000256" key="5">
    <source>
        <dbReference type="ARBA" id="ARBA00023033"/>
    </source>
</evidence>
<accession>A0A8H6KW86</accession>
<comment type="caution">
    <text evidence="8">The sequence shown here is derived from an EMBL/GenBank/DDBJ whole genome shotgun (WGS) entry which is preliminary data.</text>
</comment>
<gene>
    <name evidence="8" type="ORF">CPLU01_02513</name>
</gene>
<dbReference type="GO" id="GO:0016705">
    <property type="term" value="F:oxidoreductase activity, acting on paired donors, with incorporation or reduction of molecular oxygen"/>
    <property type="evidence" value="ECO:0007669"/>
    <property type="project" value="InterPro"/>
</dbReference>
<dbReference type="InterPro" id="IPR001128">
    <property type="entry name" value="Cyt_P450"/>
</dbReference>
<evidence type="ECO:0000256" key="1">
    <source>
        <dbReference type="ARBA" id="ARBA00001971"/>
    </source>
</evidence>
<evidence type="ECO:0000256" key="2">
    <source>
        <dbReference type="ARBA" id="ARBA00010617"/>
    </source>
</evidence>
<name>A0A8H6KW86_9PEZI</name>
<dbReference type="AlphaFoldDB" id="A0A8H6KW86"/>
<comment type="similarity">
    <text evidence="2 7">Belongs to the cytochrome P450 family.</text>
</comment>
<dbReference type="Gene3D" id="1.10.630.10">
    <property type="entry name" value="Cytochrome P450"/>
    <property type="match status" value="1"/>
</dbReference>
<sequence length="513" mass="56689">MITHFLAQGPNLAIAAACVVLFLVYKFVWPTSLDSPEPPVLQHRVPFFGHFFSLLRLRYKYHVKNQSSADPQTSENYKMPTYTLPMLGGKLYVTTSAKVASSIFQKRTLTFEPLIDTFVRSLVGMDGKGMELWTSPDFRGAIFKVLYRGLSGQPLADLTAAASANVAGFLDLMGQDELQVDNFYGWTRRVVSESVMGGFYGSLSPWRDPEVKDSFWTYSDELHRLLPGIAPSIVASKAYRARTKLIAALEAYIRKESDFGDEVLQFTRDRFAAGREFGMSVRDSAKIEVLLATALANISTLTYWILSNVYSNSQLLAELREEIMCAVEVMDGRMTVHVGQLKDRCPLLVSCVKETQRHTIVDSISRIVATDTTVSDGSNSYLLQKGFTVQMPLSVLHADPGVWGAGSDGWVGDRFVRLGYDASSPSPPGFLPFGGGKHICPGRHLANNLMIAFSAQFLLALDVSSAEGGPVQVPQAQVPWPTTGVGQPEAEPGLRVNIRRREGWEHVKWSAVF</sequence>
<proteinExistence type="inferred from homology"/>
<keyword evidence="3 6" id="KW-0479">Metal-binding</keyword>
<dbReference type="PANTHER" id="PTHR47582:SF1">
    <property type="entry name" value="P450, PUTATIVE (EUROFUNG)-RELATED"/>
    <property type="match status" value="1"/>
</dbReference>
<dbReference type="GO" id="GO:0005506">
    <property type="term" value="F:iron ion binding"/>
    <property type="evidence" value="ECO:0007669"/>
    <property type="project" value="InterPro"/>
</dbReference>
<keyword evidence="5 7" id="KW-0503">Monooxygenase</keyword>
<dbReference type="InterPro" id="IPR053007">
    <property type="entry name" value="CYP450_monoxygenase_sec-met"/>
</dbReference>
<organism evidence="8 9">
    <name type="scientific">Colletotrichum plurivorum</name>
    <dbReference type="NCBI Taxonomy" id="2175906"/>
    <lineage>
        <taxon>Eukaryota</taxon>
        <taxon>Fungi</taxon>
        <taxon>Dikarya</taxon>
        <taxon>Ascomycota</taxon>
        <taxon>Pezizomycotina</taxon>
        <taxon>Sordariomycetes</taxon>
        <taxon>Hypocreomycetidae</taxon>
        <taxon>Glomerellales</taxon>
        <taxon>Glomerellaceae</taxon>
        <taxon>Colletotrichum</taxon>
        <taxon>Colletotrichum orchidearum species complex</taxon>
    </lineage>
</organism>
<reference evidence="8" key="1">
    <citation type="journal article" date="2020" name="Phytopathology">
        <title>Genome Sequence Resources of Colletotrichum truncatum, C. plurivorum, C. musicola, and C. sojae: Four Species Pathogenic to Soybean (Glycine max).</title>
        <authorList>
            <person name="Rogerio F."/>
            <person name="Boufleur T.R."/>
            <person name="Ciampi-Guillardi M."/>
            <person name="Sukno S.A."/>
            <person name="Thon M.R."/>
            <person name="Massola Junior N.S."/>
            <person name="Baroncelli R."/>
        </authorList>
    </citation>
    <scope>NUCLEOTIDE SEQUENCE</scope>
    <source>
        <strain evidence="8">LFN00145</strain>
    </source>
</reference>
<dbReference type="GO" id="GO:0004497">
    <property type="term" value="F:monooxygenase activity"/>
    <property type="evidence" value="ECO:0007669"/>
    <property type="project" value="UniProtKB-KW"/>
</dbReference>
<evidence type="ECO:0000256" key="6">
    <source>
        <dbReference type="PIRSR" id="PIRSR602403-1"/>
    </source>
</evidence>
<dbReference type="SUPFAM" id="SSF48264">
    <property type="entry name" value="Cytochrome P450"/>
    <property type="match status" value="1"/>
</dbReference>
<evidence type="ECO:0000313" key="9">
    <source>
        <dbReference type="Proteomes" id="UP000654918"/>
    </source>
</evidence>
<evidence type="ECO:0000256" key="7">
    <source>
        <dbReference type="RuleBase" id="RU000461"/>
    </source>
</evidence>
<dbReference type="InterPro" id="IPR002403">
    <property type="entry name" value="Cyt_P450_E_grp-IV"/>
</dbReference>
<dbReference type="Pfam" id="PF00067">
    <property type="entry name" value="p450"/>
    <property type="match status" value="1"/>
</dbReference>
<evidence type="ECO:0000256" key="3">
    <source>
        <dbReference type="ARBA" id="ARBA00022723"/>
    </source>
</evidence>
<evidence type="ECO:0000313" key="8">
    <source>
        <dbReference type="EMBL" id="KAF6838401.1"/>
    </source>
</evidence>
<keyword evidence="6 7" id="KW-0349">Heme</keyword>
<keyword evidence="9" id="KW-1185">Reference proteome</keyword>
<dbReference type="PRINTS" id="PR00465">
    <property type="entry name" value="EP450IV"/>
</dbReference>
<feature type="binding site" description="axial binding residue" evidence="6">
    <location>
        <position position="440"/>
    </location>
    <ligand>
        <name>heme</name>
        <dbReference type="ChEBI" id="CHEBI:30413"/>
    </ligand>
    <ligandPart>
        <name>Fe</name>
        <dbReference type="ChEBI" id="CHEBI:18248"/>
    </ligandPart>
</feature>
<dbReference type="EMBL" id="WIGO01000019">
    <property type="protein sequence ID" value="KAF6838401.1"/>
    <property type="molecule type" value="Genomic_DNA"/>
</dbReference>
<evidence type="ECO:0000256" key="4">
    <source>
        <dbReference type="ARBA" id="ARBA00023004"/>
    </source>
</evidence>
<dbReference type="InterPro" id="IPR036396">
    <property type="entry name" value="Cyt_P450_sf"/>
</dbReference>
<dbReference type="Proteomes" id="UP000654918">
    <property type="component" value="Unassembled WGS sequence"/>
</dbReference>
<dbReference type="GO" id="GO:0020037">
    <property type="term" value="F:heme binding"/>
    <property type="evidence" value="ECO:0007669"/>
    <property type="project" value="InterPro"/>
</dbReference>
<keyword evidence="4 6" id="KW-0408">Iron</keyword>
<keyword evidence="7" id="KW-0560">Oxidoreductase</keyword>
<dbReference type="PROSITE" id="PS00086">
    <property type="entry name" value="CYTOCHROME_P450"/>
    <property type="match status" value="1"/>
</dbReference>
<dbReference type="CDD" id="cd11040">
    <property type="entry name" value="CYP7_CYP8-like"/>
    <property type="match status" value="1"/>
</dbReference>
<dbReference type="InterPro" id="IPR017972">
    <property type="entry name" value="Cyt_P450_CS"/>
</dbReference>
<dbReference type="PANTHER" id="PTHR47582">
    <property type="entry name" value="P450, PUTATIVE (EUROFUNG)-RELATED"/>
    <property type="match status" value="1"/>
</dbReference>
<protein>
    <submittedName>
        <fullName evidence="8">Prostacyclin synthase</fullName>
    </submittedName>
</protein>